<evidence type="ECO:0000313" key="3">
    <source>
        <dbReference type="Proteomes" id="UP000663852"/>
    </source>
</evidence>
<feature type="transmembrane region" description="Helical" evidence="1">
    <location>
        <begin position="47"/>
        <end position="69"/>
    </location>
</feature>
<organism evidence="2 3">
    <name type="scientific">Adineta ricciae</name>
    <name type="common">Rotifer</name>
    <dbReference type="NCBI Taxonomy" id="249248"/>
    <lineage>
        <taxon>Eukaryota</taxon>
        <taxon>Metazoa</taxon>
        <taxon>Spiralia</taxon>
        <taxon>Gnathifera</taxon>
        <taxon>Rotifera</taxon>
        <taxon>Eurotatoria</taxon>
        <taxon>Bdelloidea</taxon>
        <taxon>Adinetida</taxon>
        <taxon>Adinetidae</taxon>
        <taxon>Adineta</taxon>
    </lineage>
</organism>
<dbReference type="AlphaFoldDB" id="A0A814FK47"/>
<protein>
    <submittedName>
        <fullName evidence="2">Uncharacterized protein</fullName>
    </submittedName>
</protein>
<dbReference type="Proteomes" id="UP000663852">
    <property type="component" value="Unassembled WGS sequence"/>
</dbReference>
<feature type="transmembrane region" description="Helical" evidence="1">
    <location>
        <begin position="89"/>
        <end position="107"/>
    </location>
</feature>
<accession>A0A814FK47</accession>
<sequence length="113" mass="11744">MSSRRPISAPRPYVARARPVIARPVVGVGPGIGAGLDGALGAIGGTLGCLLCLSAIGLLGLFACTIALAAYTKQFLDTYKRVEGVSGVAQLQMCAVLLLASLFYTMFSRIQRS</sequence>
<reference evidence="2" key="1">
    <citation type="submission" date="2021-02" db="EMBL/GenBank/DDBJ databases">
        <authorList>
            <person name="Nowell W R."/>
        </authorList>
    </citation>
    <scope>NUCLEOTIDE SEQUENCE</scope>
</reference>
<name>A0A814FK47_ADIRI</name>
<evidence type="ECO:0000313" key="2">
    <source>
        <dbReference type="EMBL" id="CAF0983960.1"/>
    </source>
</evidence>
<dbReference type="OrthoDB" id="10050663at2759"/>
<keyword evidence="1" id="KW-0472">Membrane</keyword>
<evidence type="ECO:0000256" key="1">
    <source>
        <dbReference type="SAM" id="Phobius"/>
    </source>
</evidence>
<comment type="caution">
    <text evidence="2">The sequence shown here is derived from an EMBL/GenBank/DDBJ whole genome shotgun (WGS) entry which is preliminary data.</text>
</comment>
<gene>
    <name evidence="2" type="ORF">EDS130_LOCUS14023</name>
</gene>
<keyword evidence="1" id="KW-0812">Transmembrane</keyword>
<proteinExistence type="predicted"/>
<dbReference type="EMBL" id="CAJNOJ010000056">
    <property type="protein sequence ID" value="CAF0983960.1"/>
    <property type="molecule type" value="Genomic_DNA"/>
</dbReference>
<keyword evidence="1" id="KW-1133">Transmembrane helix</keyword>